<reference evidence="1 2" key="1">
    <citation type="journal article" date="2024" name="Chem. Sci.">
        <title>Discovery of megapolipeptins by genome mining of a Burkholderiales bacteria collection.</title>
        <authorList>
            <person name="Paulo B.S."/>
            <person name="Recchia M.J.J."/>
            <person name="Lee S."/>
            <person name="Fergusson C.H."/>
            <person name="Romanowski S.B."/>
            <person name="Hernandez A."/>
            <person name="Krull N."/>
            <person name="Liu D.Y."/>
            <person name="Cavanagh H."/>
            <person name="Bos A."/>
            <person name="Gray C.A."/>
            <person name="Murphy B.T."/>
            <person name="Linington R.G."/>
            <person name="Eustaquio A.S."/>
        </authorList>
    </citation>
    <scope>NUCLEOTIDE SEQUENCE [LARGE SCALE GENOMIC DNA]</scope>
    <source>
        <strain evidence="1 2">RL17-350-BIC-E</strain>
    </source>
</reference>
<comment type="caution">
    <text evidence="1">The sequence shown here is derived from an EMBL/GenBank/DDBJ whole genome shotgun (WGS) entry which is preliminary data.</text>
</comment>
<name>A0ABW9EHA7_9BURK</name>
<sequence length="81" mass="8920">MSYDEEEDKLTVCALNDADIAPLLSRALKADWSLASINHELTDDVARRLGATALSVLALYNPTLKPMLKVKLEPPELPESK</sequence>
<proteinExistence type="predicted"/>
<evidence type="ECO:0000313" key="1">
    <source>
        <dbReference type="EMBL" id="MFM0718451.1"/>
    </source>
</evidence>
<evidence type="ECO:0000313" key="2">
    <source>
        <dbReference type="Proteomes" id="UP001629392"/>
    </source>
</evidence>
<gene>
    <name evidence="1" type="ORF">PQQ73_19175</name>
</gene>
<dbReference type="EMBL" id="JAQQCL010000014">
    <property type="protein sequence ID" value="MFM0718451.1"/>
    <property type="molecule type" value="Genomic_DNA"/>
</dbReference>
<keyword evidence="2" id="KW-1185">Reference proteome</keyword>
<dbReference type="RefSeq" id="WP_408154374.1">
    <property type="nucleotide sequence ID" value="NZ_JAQQCL010000014.1"/>
</dbReference>
<organism evidence="1 2">
    <name type="scientific">Paraburkholderia strydomiana</name>
    <dbReference type="NCBI Taxonomy" id="1245417"/>
    <lineage>
        <taxon>Bacteria</taxon>
        <taxon>Pseudomonadati</taxon>
        <taxon>Pseudomonadota</taxon>
        <taxon>Betaproteobacteria</taxon>
        <taxon>Burkholderiales</taxon>
        <taxon>Burkholderiaceae</taxon>
        <taxon>Paraburkholderia</taxon>
    </lineage>
</organism>
<dbReference type="Proteomes" id="UP001629392">
    <property type="component" value="Unassembled WGS sequence"/>
</dbReference>
<accession>A0ABW9EHA7</accession>
<protein>
    <submittedName>
        <fullName evidence="1">Uncharacterized protein</fullName>
    </submittedName>
</protein>